<reference evidence="3 4" key="1">
    <citation type="submission" date="2016-10" db="EMBL/GenBank/DDBJ databases">
        <authorList>
            <person name="de Groot N.N."/>
        </authorList>
    </citation>
    <scope>NUCLEOTIDE SEQUENCE [LARGE SCALE GENOMIC DNA]</scope>
    <source>
        <strain evidence="3 4">DSM 10317</strain>
    </source>
</reference>
<dbReference type="PANTHER" id="PTHR30404">
    <property type="entry name" value="N-ACETYLMURAMOYL-L-ALANINE AMIDASE"/>
    <property type="match status" value="1"/>
</dbReference>
<evidence type="ECO:0000259" key="2">
    <source>
        <dbReference type="SMART" id="SM00646"/>
    </source>
</evidence>
<dbReference type="GO" id="GO:0030288">
    <property type="term" value="C:outer membrane-bounded periplasmic space"/>
    <property type="evidence" value="ECO:0007669"/>
    <property type="project" value="TreeGrafter"/>
</dbReference>
<name>A0A1G5RRI1_PSEXY</name>
<dbReference type="GO" id="GO:0009253">
    <property type="term" value="P:peptidoglycan catabolic process"/>
    <property type="evidence" value="ECO:0007669"/>
    <property type="project" value="InterPro"/>
</dbReference>
<dbReference type="EMBL" id="FMWK01000002">
    <property type="protein sequence ID" value="SCZ76693.1"/>
    <property type="molecule type" value="Genomic_DNA"/>
</dbReference>
<dbReference type="SUPFAM" id="SSF53187">
    <property type="entry name" value="Zn-dependent exopeptidases"/>
    <property type="match status" value="1"/>
</dbReference>
<dbReference type="RefSeq" id="WP_090160818.1">
    <property type="nucleotide sequence ID" value="NZ_FMWK01000002.1"/>
</dbReference>
<dbReference type="PANTHER" id="PTHR30404:SF0">
    <property type="entry name" value="N-ACETYLMURAMOYL-L-ALANINE AMIDASE AMIC"/>
    <property type="match status" value="1"/>
</dbReference>
<dbReference type="Proteomes" id="UP000199428">
    <property type="component" value="Unassembled WGS sequence"/>
</dbReference>
<proteinExistence type="predicted"/>
<dbReference type="Gene3D" id="3.40.630.40">
    <property type="entry name" value="Zn-dependent exopeptidases"/>
    <property type="match status" value="1"/>
</dbReference>
<accession>A0A1G5RRI1</accession>
<evidence type="ECO:0000256" key="1">
    <source>
        <dbReference type="ARBA" id="ARBA00022801"/>
    </source>
</evidence>
<protein>
    <submittedName>
        <fullName evidence="3">N-acetylmuramoyl-L-alanine amidase</fullName>
    </submittedName>
</protein>
<dbReference type="Pfam" id="PF01520">
    <property type="entry name" value="Amidase_3"/>
    <property type="match status" value="1"/>
</dbReference>
<dbReference type="GO" id="GO:0008745">
    <property type="term" value="F:N-acetylmuramoyl-L-alanine amidase activity"/>
    <property type="evidence" value="ECO:0007669"/>
    <property type="project" value="InterPro"/>
</dbReference>
<dbReference type="CDD" id="cd02696">
    <property type="entry name" value="MurNAc-LAA"/>
    <property type="match status" value="1"/>
</dbReference>
<organism evidence="3 4">
    <name type="scientific">Pseudobutyrivibrio xylanivorans</name>
    <dbReference type="NCBI Taxonomy" id="185007"/>
    <lineage>
        <taxon>Bacteria</taxon>
        <taxon>Bacillati</taxon>
        <taxon>Bacillota</taxon>
        <taxon>Clostridia</taxon>
        <taxon>Lachnospirales</taxon>
        <taxon>Lachnospiraceae</taxon>
        <taxon>Pseudobutyrivibrio</taxon>
    </lineage>
</organism>
<dbReference type="AlphaFoldDB" id="A0A1G5RRI1"/>
<sequence length="238" mass="26256">MIKNLKKFNSIILVILLFATFSLSNFNVQAKQRVIVIDPGCQAIENNDKESIGPGTWKWVSEDMVGAKGVTTGTNEYDMNLSVALKVKELLGDEYKVELTRSTNDVNMSNSDRAMIANTLKADLYISIHASGPEDDSSGVKVICQTKDNPYSMTNYRNSRLLADTLLGSITEKAAPKKYEVAESDKLLGINWCTVPNAVVIIGNLKNQEDDEKLADSEYLLKIAEGIVSGIDSYYSQK</sequence>
<feature type="domain" description="MurNAc-LAA" evidence="2">
    <location>
        <begin position="114"/>
        <end position="232"/>
    </location>
</feature>
<dbReference type="InterPro" id="IPR050695">
    <property type="entry name" value="N-acetylmuramoyl_amidase_3"/>
</dbReference>
<keyword evidence="1" id="KW-0378">Hydrolase</keyword>
<dbReference type="SMART" id="SM00646">
    <property type="entry name" value="Ami_3"/>
    <property type="match status" value="1"/>
</dbReference>
<dbReference type="InterPro" id="IPR002508">
    <property type="entry name" value="MurNAc-LAA_cat"/>
</dbReference>
<evidence type="ECO:0000313" key="3">
    <source>
        <dbReference type="EMBL" id="SCZ76693.1"/>
    </source>
</evidence>
<gene>
    <name evidence="3" type="ORF">SAMN02910350_00368</name>
</gene>
<evidence type="ECO:0000313" key="4">
    <source>
        <dbReference type="Proteomes" id="UP000199428"/>
    </source>
</evidence>